<gene>
    <name evidence="2" type="ORF">K435DRAFT_803068</name>
</gene>
<dbReference type="AlphaFoldDB" id="A0A4S8LJ28"/>
<dbReference type="EMBL" id="ML179385">
    <property type="protein sequence ID" value="THU89021.1"/>
    <property type="molecule type" value="Genomic_DNA"/>
</dbReference>
<proteinExistence type="predicted"/>
<evidence type="ECO:0000313" key="3">
    <source>
        <dbReference type="Proteomes" id="UP000297245"/>
    </source>
</evidence>
<name>A0A4S8LJ28_DENBC</name>
<reference evidence="2 3" key="1">
    <citation type="journal article" date="2019" name="Nat. Ecol. Evol.">
        <title>Megaphylogeny resolves global patterns of mushroom evolution.</title>
        <authorList>
            <person name="Varga T."/>
            <person name="Krizsan K."/>
            <person name="Foldi C."/>
            <person name="Dima B."/>
            <person name="Sanchez-Garcia M."/>
            <person name="Sanchez-Ramirez S."/>
            <person name="Szollosi G.J."/>
            <person name="Szarkandi J.G."/>
            <person name="Papp V."/>
            <person name="Albert L."/>
            <person name="Andreopoulos W."/>
            <person name="Angelini C."/>
            <person name="Antonin V."/>
            <person name="Barry K.W."/>
            <person name="Bougher N.L."/>
            <person name="Buchanan P."/>
            <person name="Buyck B."/>
            <person name="Bense V."/>
            <person name="Catcheside P."/>
            <person name="Chovatia M."/>
            <person name="Cooper J."/>
            <person name="Damon W."/>
            <person name="Desjardin D."/>
            <person name="Finy P."/>
            <person name="Geml J."/>
            <person name="Haridas S."/>
            <person name="Hughes K."/>
            <person name="Justo A."/>
            <person name="Karasinski D."/>
            <person name="Kautmanova I."/>
            <person name="Kiss B."/>
            <person name="Kocsube S."/>
            <person name="Kotiranta H."/>
            <person name="LaButti K.M."/>
            <person name="Lechner B.E."/>
            <person name="Liimatainen K."/>
            <person name="Lipzen A."/>
            <person name="Lukacs Z."/>
            <person name="Mihaltcheva S."/>
            <person name="Morgado L.N."/>
            <person name="Niskanen T."/>
            <person name="Noordeloos M.E."/>
            <person name="Ohm R.A."/>
            <person name="Ortiz-Santana B."/>
            <person name="Ovrebo C."/>
            <person name="Racz N."/>
            <person name="Riley R."/>
            <person name="Savchenko A."/>
            <person name="Shiryaev A."/>
            <person name="Soop K."/>
            <person name="Spirin V."/>
            <person name="Szebenyi C."/>
            <person name="Tomsovsky M."/>
            <person name="Tulloss R.E."/>
            <person name="Uehling J."/>
            <person name="Grigoriev I.V."/>
            <person name="Vagvolgyi C."/>
            <person name="Papp T."/>
            <person name="Martin F.M."/>
            <person name="Miettinen O."/>
            <person name="Hibbett D.S."/>
            <person name="Nagy L.G."/>
        </authorList>
    </citation>
    <scope>NUCLEOTIDE SEQUENCE [LARGE SCALE GENOMIC DNA]</scope>
    <source>
        <strain evidence="2 3">CBS 962.96</strain>
    </source>
</reference>
<feature type="region of interest" description="Disordered" evidence="1">
    <location>
        <begin position="192"/>
        <end position="268"/>
    </location>
</feature>
<accession>A0A4S8LJ28</accession>
<protein>
    <submittedName>
        <fullName evidence="2">Uncharacterized protein</fullName>
    </submittedName>
</protein>
<evidence type="ECO:0000256" key="1">
    <source>
        <dbReference type="SAM" id="MobiDB-lite"/>
    </source>
</evidence>
<sequence length="285" mass="31291">MSLQRRQGSGFRSTARVEHMYIEPGQTLVLHSEQAVELPSLAALQVPSQNTATSQTTTSVITEHATVHAHVHAHETDVPQASTHVCFFRAYARVPTAAELESNLRPSQNFGNLWEIAQHMVSFVFGPVYREFGSLEDALNWYRLSTAETPGPTIVPRCPGAPACPILLHCPPESLDGDFLLAATDTNWTFPAAYPATPRQPPPGYEDRDHNADAVGNHPTLDSSQGPAENQEEEPASPSEPSARAYNISDLASSDEEQYGSEIELTEEDRYILDRIEREASVSSQ</sequence>
<feature type="compositionally biased region" description="Acidic residues" evidence="1">
    <location>
        <begin position="253"/>
        <end position="267"/>
    </location>
</feature>
<organism evidence="2 3">
    <name type="scientific">Dendrothele bispora (strain CBS 962.96)</name>
    <dbReference type="NCBI Taxonomy" id="1314807"/>
    <lineage>
        <taxon>Eukaryota</taxon>
        <taxon>Fungi</taxon>
        <taxon>Dikarya</taxon>
        <taxon>Basidiomycota</taxon>
        <taxon>Agaricomycotina</taxon>
        <taxon>Agaricomycetes</taxon>
        <taxon>Agaricomycetidae</taxon>
        <taxon>Agaricales</taxon>
        <taxon>Agaricales incertae sedis</taxon>
        <taxon>Dendrothele</taxon>
    </lineage>
</organism>
<evidence type="ECO:0000313" key="2">
    <source>
        <dbReference type="EMBL" id="THU89021.1"/>
    </source>
</evidence>
<feature type="compositionally biased region" description="Low complexity" evidence="1">
    <location>
        <begin position="236"/>
        <end position="245"/>
    </location>
</feature>
<dbReference type="Proteomes" id="UP000297245">
    <property type="component" value="Unassembled WGS sequence"/>
</dbReference>
<keyword evidence="3" id="KW-1185">Reference proteome</keyword>